<feature type="domain" description="M23ase beta-sheet core" evidence="3">
    <location>
        <begin position="60"/>
        <end position="152"/>
    </location>
</feature>
<dbReference type="InterPro" id="IPR050570">
    <property type="entry name" value="Cell_wall_metabolism_enzyme"/>
</dbReference>
<reference evidence="4 5" key="1">
    <citation type="submission" date="2020-07" db="EMBL/GenBank/DDBJ databases">
        <title>Sequencing the genomes of 1000 actinobacteria strains.</title>
        <authorList>
            <person name="Klenk H.-P."/>
        </authorList>
    </citation>
    <scope>NUCLEOTIDE SEQUENCE [LARGE SCALE GENOMIC DNA]</scope>
    <source>
        <strain evidence="4 5">LI1</strain>
    </source>
</reference>
<dbReference type="Proteomes" id="UP000537260">
    <property type="component" value="Unassembled WGS sequence"/>
</dbReference>
<protein>
    <submittedName>
        <fullName evidence="4">Murein DD-endopeptidase MepM/ murein hydrolase activator NlpD</fullName>
    </submittedName>
</protein>
<feature type="chain" id="PRO_5038831735" evidence="2">
    <location>
        <begin position="25"/>
        <end position="179"/>
    </location>
</feature>
<dbReference type="InterPro" id="IPR016047">
    <property type="entry name" value="M23ase_b-sheet_dom"/>
</dbReference>
<dbReference type="GO" id="GO:0004222">
    <property type="term" value="F:metalloendopeptidase activity"/>
    <property type="evidence" value="ECO:0007669"/>
    <property type="project" value="TreeGrafter"/>
</dbReference>
<dbReference type="AlphaFoldDB" id="A0A7Z0ED42"/>
<evidence type="ECO:0000313" key="5">
    <source>
        <dbReference type="Proteomes" id="UP000537260"/>
    </source>
</evidence>
<dbReference type="Pfam" id="PF01551">
    <property type="entry name" value="Peptidase_M23"/>
    <property type="match status" value="1"/>
</dbReference>
<name>A0A7Z0ED42_9MICO</name>
<dbReference type="InterPro" id="IPR011055">
    <property type="entry name" value="Dup_hybrid_motif"/>
</dbReference>
<feature type="signal peptide" evidence="2">
    <location>
        <begin position="1"/>
        <end position="24"/>
    </location>
</feature>
<evidence type="ECO:0000256" key="1">
    <source>
        <dbReference type="ARBA" id="ARBA00022729"/>
    </source>
</evidence>
<dbReference type="SUPFAM" id="SSF51261">
    <property type="entry name" value="Duplicated hybrid motif"/>
    <property type="match status" value="1"/>
</dbReference>
<accession>A0A7Z0ED42</accession>
<evidence type="ECO:0000259" key="3">
    <source>
        <dbReference type="Pfam" id="PF01551"/>
    </source>
</evidence>
<keyword evidence="1 2" id="KW-0732">Signal</keyword>
<keyword evidence="5" id="KW-1185">Reference proteome</keyword>
<dbReference type="PANTHER" id="PTHR21666:SF289">
    <property type="entry name" value="L-ALA--D-GLU ENDOPEPTIDASE"/>
    <property type="match status" value="1"/>
</dbReference>
<sequence length="179" mass="18507">MSTSRIIRSLVVAATIVGLAGASAPPAAPSSSTPRWSWPVQGYSPVIRPFLVPETPYSAGHRGIDLDARSGAVVIAPFVGTVSFAGHVVDRDIVSLSHDGDLVSSFEPVTAVVSVGDQVTTGQPIGTVAAGAHCDSLCLHVGVRLHGEYISPLALIQGIPRAVLLPLQPLQPLRREGGP</sequence>
<dbReference type="Gene3D" id="2.70.70.10">
    <property type="entry name" value="Glucose Permease (Domain IIA)"/>
    <property type="match status" value="1"/>
</dbReference>
<dbReference type="PANTHER" id="PTHR21666">
    <property type="entry name" value="PEPTIDASE-RELATED"/>
    <property type="match status" value="1"/>
</dbReference>
<proteinExistence type="predicted"/>
<organism evidence="4 5">
    <name type="scientific">Glaciibacter psychrotolerans</name>
    <dbReference type="NCBI Taxonomy" id="670054"/>
    <lineage>
        <taxon>Bacteria</taxon>
        <taxon>Bacillati</taxon>
        <taxon>Actinomycetota</taxon>
        <taxon>Actinomycetes</taxon>
        <taxon>Micrococcales</taxon>
        <taxon>Microbacteriaceae</taxon>
        <taxon>Glaciibacter</taxon>
    </lineage>
</organism>
<dbReference type="EMBL" id="JACCFM010000001">
    <property type="protein sequence ID" value="NYJ19437.1"/>
    <property type="molecule type" value="Genomic_DNA"/>
</dbReference>
<comment type="caution">
    <text evidence="4">The sequence shown here is derived from an EMBL/GenBank/DDBJ whole genome shotgun (WGS) entry which is preliminary data.</text>
</comment>
<dbReference type="CDD" id="cd12797">
    <property type="entry name" value="M23_peptidase"/>
    <property type="match status" value="1"/>
</dbReference>
<keyword evidence="4" id="KW-0378">Hydrolase</keyword>
<dbReference type="RefSeq" id="WP_179578207.1">
    <property type="nucleotide sequence ID" value="NZ_JACCFM010000001.1"/>
</dbReference>
<gene>
    <name evidence="4" type="ORF">HNR05_001228</name>
</gene>
<evidence type="ECO:0000313" key="4">
    <source>
        <dbReference type="EMBL" id="NYJ19437.1"/>
    </source>
</evidence>
<evidence type="ECO:0000256" key="2">
    <source>
        <dbReference type="SAM" id="SignalP"/>
    </source>
</evidence>